<evidence type="ECO:0000259" key="4">
    <source>
        <dbReference type="PROSITE" id="PS51084"/>
    </source>
</evidence>
<sequence>MCIFCDIAAGKIPSHKLYEDDTVIAFFDVNPTSYGHCLVVPKEHTDSFLDCPPQLRDHVFEVAQQLANKLEERLHCDGINVLSNIHEAAGQSVHHFHVHLIPRYVNDDHVTLAFGEIPPVDFDELEKKMK</sequence>
<reference evidence="5 6" key="1">
    <citation type="submission" date="2018-11" db="EMBL/GenBank/DDBJ databases">
        <title>Clostridium sp. nov., a member of the family Erysipelotrichaceae isolated from pig faeces.</title>
        <authorList>
            <person name="Chang Y.-H."/>
        </authorList>
    </citation>
    <scope>NUCLEOTIDE SEQUENCE [LARGE SCALE GENOMIC DNA]</scope>
    <source>
        <strain evidence="5 6">YH-panp20</strain>
    </source>
</reference>
<dbReference type="PANTHER" id="PTHR46648">
    <property type="entry name" value="HIT FAMILY PROTEIN 1"/>
    <property type="match status" value="1"/>
</dbReference>
<dbReference type="InterPro" id="IPR019808">
    <property type="entry name" value="Histidine_triad_CS"/>
</dbReference>
<dbReference type="InterPro" id="IPR001310">
    <property type="entry name" value="Histidine_triad_HIT"/>
</dbReference>
<dbReference type="Gene3D" id="3.30.428.10">
    <property type="entry name" value="HIT-like"/>
    <property type="match status" value="1"/>
</dbReference>
<dbReference type="OrthoDB" id="9784774at2"/>
<accession>A0A3N0HXB1</accession>
<dbReference type="EMBL" id="RJQC01000004">
    <property type="protein sequence ID" value="RNM29409.1"/>
    <property type="molecule type" value="Genomic_DNA"/>
</dbReference>
<dbReference type="Pfam" id="PF01230">
    <property type="entry name" value="HIT"/>
    <property type="match status" value="1"/>
</dbReference>
<dbReference type="Proteomes" id="UP000276568">
    <property type="component" value="Unassembled WGS sequence"/>
</dbReference>
<keyword evidence="6" id="KW-1185">Reference proteome</keyword>
<evidence type="ECO:0000256" key="2">
    <source>
        <dbReference type="PIRSR" id="PIRSR601310-3"/>
    </source>
</evidence>
<proteinExistence type="predicted"/>
<dbReference type="GO" id="GO:0009117">
    <property type="term" value="P:nucleotide metabolic process"/>
    <property type="evidence" value="ECO:0007669"/>
    <property type="project" value="TreeGrafter"/>
</dbReference>
<feature type="active site" description="Tele-AMP-histidine intermediate" evidence="1">
    <location>
        <position position="97"/>
    </location>
</feature>
<evidence type="ECO:0000256" key="1">
    <source>
        <dbReference type="PIRSR" id="PIRSR601310-1"/>
    </source>
</evidence>
<dbReference type="InterPro" id="IPR039384">
    <property type="entry name" value="HINT"/>
</dbReference>
<dbReference type="GO" id="GO:0003824">
    <property type="term" value="F:catalytic activity"/>
    <property type="evidence" value="ECO:0007669"/>
    <property type="project" value="InterPro"/>
</dbReference>
<dbReference type="RefSeq" id="WP_128521097.1">
    <property type="nucleotide sequence ID" value="NZ_CAUWBR010000022.1"/>
</dbReference>
<evidence type="ECO:0000313" key="6">
    <source>
        <dbReference type="Proteomes" id="UP000276568"/>
    </source>
</evidence>
<evidence type="ECO:0000256" key="3">
    <source>
        <dbReference type="PROSITE-ProRule" id="PRU00464"/>
    </source>
</evidence>
<feature type="short sequence motif" description="Histidine triad motif" evidence="2 3">
    <location>
        <begin position="95"/>
        <end position="99"/>
    </location>
</feature>
<dbReference type="SUPFAM" id="SSF54197">
    <property type="entry name" value="HIT-like"/>
    <property type="match status" value="1"/>
</dbReference>
<name>A0A3N0HXB1_9FIRM</name>
<dbReference type="InterPro" id="IPR011146">
    <property type="entry name" value="HIT-like"/>
</dbReference>
<evidence type="ECO:0000313" key="5">
    <source>
        <dbReference type="EMBL" id="RNM29409.1"/>
    </source>
</evidence>
<protein>
    <submittedName>
        <fullName evidence="5">HIT family protein</fullName>
    </submittedName>
</protein>
<comment type="caution">
    <text evidence="5">The sequence shown here is derived from an EMBL/GenBank/DDBJ whole genome shotgun (WGS) entry which is preliminary data.</text>
</comment>
<dbReference type="PANTHER" id="PTHR46648:SF1">
    <property type="entry name" value="ADENOSINE 5'-MONOPHOSPHORAMIDASE HNT1"/>
    <property type="match status" value="1"/>
</dbReference>
<dbReference type="AlphaFoldDB" id="A0A3N0HXB1"/>
<dbReference type="InterPro" id="IPR036265">
    <property type="entry name" value="HIT-like_sf"/>
</dbReference>
<dbReference type="PRINTS" id="PR00332">
    <property type="entry name" value="HISTRIAD"/>
</dbReference>
<dbReference type="CDD" id="cd01277">
    <property type="entry name" value="HINT_subgroup"/>
    <property type="match status" value="1"/>
</dbReference>
<dbReference type="PROSITE" id="PS51084">
    <property type="entry name" value="HIT_2"/>
    <property type="match status" value="1"/>
</dbReference>
<gene>
    <name evidence="5" type="ORF">EDX97_10510</name>
</gene>
<feature type="domain" description="HIT" evidence="4">
    <location>
        <begin position="3"/>
        <end position="110"/>
    </location>
</feature>
<organism evidence="5 6">
    <name type="scientific">Absicoccus porci</name>
    <dbReference type="NCBI Taxonomy" id="2486576"/>
    <lineage>
        <taxon>Bacteria</taxon>
        <taxon>Bacillati</taxon>
        <taxon>Bacillota</taxon>
        <taxon>Erysipelotrichia</taxon>
        <taxon>Erysipelotrichales</taxon>
        <taxon>Erysipelotrichaceae</taxon>
        <taxon>Absicoccus</taxon>
    </lineage>
</organism>
<dbReference type="PROSITE" id="PS00892">
    <property type="entry name" value="HIT_1"/>
    <property type="match status" value="1"/>
</dbReference>